<evidence type="ECO:0000313" key="3">
    <source>
        <dbReference type="EMBL" id="KAJ8954795.1"/>
    </source>
</evidence>
<dbReference type="InterPro" id="IPR039902">
    <property type="entry name" value="CCDC148/CCDC112"/>
</dbReference>
<reference evidence="3" key="1">
    <citation type="journal article" date="2023" name="Insect Mol. Biol.">
        <title>Genome sequencing provides insights into the evolution of gene families encoding plant cell wall-degrading enzymes in longhorned beetles.</title>
        <authorList>
            <person name="Shin N.R."/>
            <person name="Okamura Y."/>
            <person name="Kirsch R."/>
            <person name="Pauchet Y."/>
        </authorList>
    </citation>
    <scope>NUCLEOTIDE SEQUENCE</scope>
    <source>
        <strain evidence="3">AMC_N1</strain>
    </source>
</reference>
<dbReference type="EMBL" id="JAPWTK010000044">
    <property type="protein sequence ID" value="KAJ8954795.1"/>
    <property type="molecule type" value="Genomic_DNA"/>
</dbReference>
<accession>A0AAV8YVV0</accession>
<keyword evidence="1 2" id="KW-0175">Coiled coil</keyword>
<feature type="coiled-coil region" evidence="2">
    <location>
        <begin position="170"/>
        <end position="230"/>
    </location>
</feature>
<keyword evidence="4" id="KW-1185">Reference proteome</keyword>
<proteinExistence type="predicted"/>
<dbReference type="Proteomes" id="UP001162162">
    <property type="component" value="Unassembled WGS sequence"/>
</dbReference>
<evidence type="ECO:0000313" key="4">
    <source>
        <dbReference type="Proteomes" id="UP001162162"/>
    </source>
</evidence>
<sequence>MIIIQENIQTLKTESKTASELLKEESIDIWEDLHFYNERLLTWGEPIKIDVSCNFLKPKTINSNHKCKEVKQFMDFLHQTGGHENDISIEEIKRHEEWYKKYINLQKRKKGAIKSWKKIKTARKTPMTSSNVAPKLLNAVQEPDETIQQKLMKWKVLANEEEKLKSVRELEFYEEQRKRKSEQLKRKQQEEIRKVVREWKEGKQIIEQQEIAQRRNVEKHEKKVRALEANRMIKQFQSQDDMYILKMRQQKKREIAPQVKRGSSCVVKRDPERLLKPTKQWINRVHDENYYANELSRVMDLKSLPKL</sequence>
<dbReference type="PANTHER" id="PTHR21549:SF0">
    <property type="entry name" value="COILED-COIL DOMAIN-CONTAINING PROTEIN 112"/>
    <property type="match status" value="1"/>
</dbReference>
<gene>
    <name evidence="3" type="ORF">NQ318_014907</name>
</gene>
<organism evidence="3 4">
    <name type="scientific">Aromia moschata</name>
    <dbReference type="NCBI Taxonomy" id="1265417"/>
    <lineage>
        <taxon>Eukaryota</taxon>
        <taxon>Metazoa</taxon>
        <taxon>Ecdysozoa</taxon>
        <taxon>Arthropoda</taxon>
        <taxon>Hexapoda</taxon>
        <taxon>Insecta</taxon>
        <taxon>Pterygota</taxon>
        <taxon>Neoptera</taxon>
        <taxon>Endopterygota</taxon>
        <taxon>Coleoptera</taxon>
        <taxon>Polyphaga</taxon>
        <taxon>Cucujiformia</taxon>
        <taxon>Chrysomeloidea</taxon>
        <taxon>Cerambycidae</taxon>
        <taxon>Cerambycinae</taxon>
        <taxon>Callichromatini</taxon>
        <taxon>Aromia</taxon>
    </lineage>
</organism>
<evidence type="ECO:0000256" key="2">
    <source>
        <dbReference type="SAM" id="Coils"/>
    </source>
</evidence>
<name>A0AAV8YVV0_9CUCU</name>
<evidence type="ECO:0008006" key="5">
    <source>
        <dbReference type="Google" id="ProtNLM"/>
    </source>
</evidence>
<comment type="caution">
    <text evidence="3">The sequence shown here is derived from an EMBL/GenBank/DDBJ whole genome shotgun (WGS) entry which is preliminary data.</text>
</comment>
<protein>
    <recommendedName>
        <fullName evidence="5">Coiled-coil domain-containing protein 112</fullName>
    </recommendedName>
</protein>
<dbReference type="PANTHER" id="PTHR21549">
    <property type="entry name" value="MUTATED IN BLADDER CANCER 1"/>
    <property type="match status" value="1"/>
</dbReference>
<dbReference type="AlphaFoldDB" id="A0AAV8YVV0"/>
<evidence type="ECO:0000256" key="1">
    <source>
        <dbReference type="ARBA" id="ARBA00023054"/>
    </source>
</evidence>